<evidence type="ECO:0000259" key="7">
    <source>
        <dbReference type="Pfam" id="PF13886"/>
    </source>
</evidence>
<feature type="transmembrane region" description="Helical" evidence="6">
    <location>
        <begin position="304"/>
        <end position="323"/>
    </location>
</feature>
<proteinExistence type="predicted"/>
<gene>
    <name evidence="8" type="ORF">RHTO0S_09e03092g</name>
</gene>
<feature type="region of interest" description="Disordered" evidence="5">
    <location>
        <begin position="437"/>
        <end position="520"/>
    </location>
</feature>
<dbReference type="InterPro" id="IPR025256">
    <property type="entry name" value="TM7S3/TM198-like_dom"/>
</dbReference>
<evidence type="ECO:0000256" key="6">
    <source>
        <dbReference type="SAM" id="Phobius"/>
    </source>
</evidence>
<dbReference type="EMBL" id="LK052944">
    <property type="protein sequence ID" value="CDR44362.1"/>
    <property type="molecule type" value="Genomic_DNA"/>
</dbReference>
<feature type="transmembrane region" description="Helical" evidence="6">
    <location>
        <begin position="169"/>
        <end position="189"/>
    </location>
</feature>
<feature type="compositionally biased region" description="Low complexity" evidence="5">
    <location>
        <begin position="491"/>
        <end position="517"/>
    </location>
</feature>
<feature type="transmembrane region" description="Helical" evidence="6">
    <location>
        <begin position="196"/>
        <end position="216"/>
    </location>
</feature>
<protein>
    <submittedName>
        <fullName evidence="8">RHTO0S09e03092g1_1</fullName>
    </submittedName>
</protein>
<feature type="transmembrane region" description="Helical" evidence="6">
    <location>
        <begin position="246"/>
        <end position="268"/>
    </location>
</feature>
<name>A0A061B338_RHOTO</name>
<feature type="transmembrane region" description="Helical" evidence="6">
    <location>
        <begin position="89"/>
        <end position="109"/>
    </location>
</feature>
<feature type="transmembrane region" description="Helical" evidence="6">
    <location>
        <begin position="222"/>
        <end position="239"/>
    </location>
</feature>
<accession>A0A061B338</accession>
<dbReference type="OrthoDB" id="2538469at2759"/>
<sequence>MSSTLALASRALPVQTLASAVLTAAPTPFLLSDDHSNAIYSALVAYASRQAAAPVPTPASLARVPPISLAASPAVTGFLTFRLADLPKAVSIVLGVWLILLALVSLVAGTRLLIVGADAGTERGNDDKKGWLAGGIGGMLFGSVALGAVSTVLLLLIVSKHSSSSLGGWATLAIIFIPGLLGAVVAGRWRWAAKGAYGFLGGLSFTLLLITSLRLGSITARLAILAVFLVLPAVFIPCTERYGLSIAAAATASYLLVLGIDIFCHFGFVDALGLLVAKNGVSSAGGKAETVAVQWASTGGKGLIAAWWILFLLSAAWQTWWGLGDEGDKTWNAYLSQFISTHPSTPSGTHLPPLSLTERLLSHIPFLRRSSSPSKFTDLPQRRVVPWDDREDAASTVFDIEKGFAATEMFGSGRSFGGNKADASDAWDSDVETLAGFSSKRRGNPAYPTSPTSPTRASKPAQYGTISTRFSDDEDDEAPVSDEKDGLWTASRGSMDSSTSSRPSLGQRMSSSGLSGSTAVSYRSTELRKGAFEEIEEEDGESDLERDAVLPLAPTTHKHASDTIKSKVSGLFRFGKKTAPAKYKCVELREAPSGAVPATPSLIRAIDRIKVAQQQARGAPLARHNESASPEMREAQSGGSTPVRKPSVTRERRASMDDWWSKVVKKSEGQ</sequence>
<feature type="transmembrane region" description="Helical" evidence="6">
    <location>
        <begin position="130"/>
        <end position="157"/>
    </location>
</feature>
<organism evidence="8">
    <name type="scientific">Rhodotorula toruloides</name>
    <name type="common">Yeast</name>
    <name type="synonym">Rhodosporidium toruloides</name>
    <dbReference type="NCBI Taxonomy" id="5286"/>
    <lineage>
        <taxon>Eukaryota</taxon>
        <taxon>Fungi</taxon>
        <taxon>Dikarya</taxon>
        <taxon>Basidiomycota</taxon>
        <taxon>Pucciniomycotina</taxon>
        <taxon>Microbotryomycetes</taxon>
        <taxon>Sporidiobolales</taxon>
        <taxon>Sporidiobolaceae</taxon>
        <taxon>Rhodotorula</taxon>
    </lineage>
</organism>
<dbReference type="GO" id="GO:0016020">
    <property type="term" value="C:membrane"/>
    <property type="evidence" value="ECO:0007669"/>
    <property type="project" value="UniProtKB-SubCell"/>
</dbReference>
<feature type="compositionally biased region" description="Basic and acidic residues" evidence="5">
    <location>
        <begin position="648"/>
        <end position="670"/>
    </location>
</feature>
<evidence type="ECO:0000256" key="1">
    <source>
        <dbReference type="ARBA" id="ARBA00004141"/>
    </source>
</evidence>
<evidence type="ECO:0000256" key="3">
    <source>
        <dbReference type="ARBA" id="ARBA00022989"/>
    </source>
</evidence>
<evidence type="ECO:0000313" key="8">
    <source>
        <dbReference type="EMBL" id="CDR44362.1"/>
    </source>
</evidence>
<reference evidence="8" key="1">
    <citation type="journal article" date="2014" name="Genome Announc.">
        <title>Draft genome sequence of Rhodosporidium toruloides CECT1137, an oleaginous yeast of biotechnological interest.</title>
        <authorList>
            <person name="Morin N."/>
            <person name="Calcas X."/>
            <person name="Devillers H."/>
            <person name="Durrens P."/>
            <person name="Sherman D.J."/>
            <person name="Nicaud J.-M."/>
            <person name="Neuveglise C."/>
        </authorList>
    </citation>
    <scope>NUCLEOTIDE SEQUENCE</scope>
    <source>
        <strain evidence="8">CECT1137</strain>
    </source>
</reference>
<dbReference type="AlphaFoldDB" id="A0A061B338"/>
<evidence type="ECO:0000256" key="5">
    <source>
        <dbReference type="SAM" id="MobiDB-lite"/>
    </source>
</evidence>
<evidence type="ECO:0000256" key="2">
    <source>
        <dbReference type="ARBA" id="ARBA00022692"/>
    </source>
</evidence>
<feature type="region of interest" description="Disordered" evidence="5">
    <location>
        <begin position="614"/>
        <end position="670"/>
    </location>
</feature>
<keyword evidence="2 6" id="KW-0812">Transmembrane</keyword>
<keyword evidence="3 6" id="KW-1133">Transmembrane helix</keyword>
<evidence type="ECO:0000256" key="4">
    <source>
        <dbReference type="ARBA" id="ARBA00023136"/>
    </source>
</evidence>
<feature type="domain" description="TM7S3/TM198-like" evidence="7">
    <location>
        <begin position="140"/>
        <end position="318"/>
    </location>
</feature>
<keyword evidence="4 6" id="KW-0472">Membrane</keyword>
<feature type="compositionally biased region" description="Polar residues" evidence="5">
    <location>
        <begin position="447"/>
        <end position="456"/>
    </location>
</feature>
<feature type="compositionally biased region" description="Basic and acidic residues" evidence="5">
    <location>
        <begin position="623"/>
        <end position="634"/>
    </location>
</feature>
<dbReference type="Pfam" id="PF13886">
    <property type="entry name" value="TM7S3_TM198"/>
    <property type="match status" value="1"/>
</dbReference>
<comment type="subcellular location">
    <subcellularLocation>
        <location evidence="1">Membrane</location>
        <topology evidence="1">Multi-pass membrane protein</topology>
    </subcellularLocation>
</comment>